<dbReference type="GeneID" id="71855149"/>
<protein>
    <recommendedName>
        <fullName evidence="2">C2H2-type domain-containing protein</fullName>
    </recommendedName>
</protein>
<evidence type="ECO:0000256" key="1">
    <source>
        <dbReference type="SAM" id="MobiDB-lite"/>
    </source>
</evidence>
<organism evidence="3 4">
    <name type="scientific">Natribaculum luteum</name>
    <dbReference type="NCBI Taxonomy" id="1586232"/>
    <lineage>
        <taxon>Archaea</taxon>
        <taxon>Methanobacteriati</taxon>
        <taxon>Methanobacteriota</taxon>
        <taxon>Stenosarchaea group</taxon>
        <taxon>Halobacteria</taxon>
        <taxon>Halobacteriales</taxon>
        <taxon>Natrialbaceae</taxon>
        <taxon>Natribaculum</taxon>
    </lineage>
</organism>
<name>A0ABD5NVA1_9EURY</name>
<reference evidence="3 4" key="1">
    <citation type="journal article" date="2014" name="Int. J. Syst. Evol. Microbiol.">
        <title>Complete genome sequence of Corynebacterium casei LMG S-19264T (=DSM 44701T), isolated from a smear-ripened cheese.</title>
        <authorList>
            <consortium name="US DOE Joint Genome Institute (JGI-PGF)"/>
            <person name="Walter F."/>
            <person name="Albersmeier A."/>
            <person name="Kalinowski J."/>
            <person name="Ruckert C."/>
        </authorList>
    </citation>
    <scope>NUCLEOTIDE SEQUENCE [LARGE SCALE GENOMIC DNA]</scope>
    <source>
        <strain evidence="3 4">IBRC-M 10912</strain>
    </source>
</reference>
<comment type="caution">
    <text evidence="3">The sequence shown here is derived from an EMBL/GenBank/DDBJ whole genome shotgun (WGS) entry which is preliminary data.</text>
</comment>
<accession>A0ABD5NVA1</accession>
<feature type="domain" description="C2H2-type" evidence="2">
    <location>
        <begin position="7"/>
        <end position="28"/>
    </location>
</feature>
<evidence type="ECO:0000259" key="2">
    <source>
        <dbReference type="PROSITE" id="PS00028"/>
    </source>
</evidence>
<dbReference type="Proteomes" id="UP001595821">
    <property type="component" value="Unassembled WGS sequence"/>
</dbReference>
<feature type="region of interest" description="Disordered" evidence="1">
    <location>
        <begin position="39"/>
        <end position="58"/>
    </location>
</feature>
<dbReference type="InterPro" id="IPR013087">
    <property type="entry name" value="Znf_C2H2_type"/>
</dbReference>
<evidence type="ECO:0000313" key="3">
    <source>
        <dbReference type="EMBL" id="MFC4245893.1"/>
    </source>
</evidence>
<proteinExistence type="predicted"/>
<gene>
    <name evidence="3" type="ORF">ACFOZ7_02550</name>
</gene>
<sequence length="58" mass="6648">MVVTHECPLCNDTYEGESRLLVHLEVEHRKSELATYVVDRHEPTTDPAAERERSTPTV</sequence>
<dbReference type="EMBL" id="JBHSDJ010000003">
    <property type="protein sequence ID" value="MFC4245893.1"/>
    <property type="molecule type" value="Genomic_DNA"/>
</dbReference>
<evidence type="ECO:0000313" key="4">
    <source>
        <dbReference type="Proteomes" id="UP001595821"/>
    </source>
</evidence>
<dbReference type="AlphaFoldDB" id="A0ABD5NVA1"/>
<dbReference type="PROSITE" id="PS00028">
    <property type="entry name" value="ZINC_FINGER_C2H2_1"/>
    <property type="match status" value="1"/>
</dbReference>
<dbReference type="RefSeq" id="WP_246968436.1">
    <property type="nucleotide sequence ID" value="NZ_CP095397.1"/>
</dbReference>